<evidence type="ECO:0000256" key="7">
    <source>
        <dbReference type="SAM" id="MobiDB-lite"/>
    </source>
</evidence>
<dbReference type="GO" id="GO:0051539">
    <property type="term" value="F:4 iron, 4 sulfur cluster binding"/>
    <property type="evidence" value="ECO:0007669"/>
    <property type="project" value="UniProtKB-KW"/>
</dbReference>
<dbReference type="Proteomes" id="UP000001683">
    <property type="component" value="Chromosome"/>
</dbReference>
<dbReference type="AlphaFoldDB" id="B2A7I9"/>
<dbReference type="PROSITE" id="PS51918">
    <property type="entry name" value="RADICAL_SAM"/>
    <property type="match status" value="1"/>
</dbReference>
<dbReference type="PANTHER" id="PTHR32331:SF0">
    <property type="entry name" value="UPF0313 PROTEIN YGIQ"/>
    <property type="match status" value="1"/>
</dbReference>
<dbReference type="Gene3D" id="3.80.30.20">
    <property type="entry name" value="tm_1862 like domain"/>
    <property type="match status" value="1"/>
</dbReference>
<dbReference type="STRING" id="457570.Nther_2132"/>
<evidence type="ECO:0000313" key="10">
    <source>
        <dbReference type="Proteomes" id="UP000001683"/>
    </source>
</evidence>
<proteinExistence type="inferred from homology"/>
<evidence type="ECO:0000256" key="1">
    <source>
        <dbReference type="ARBA" id="ARBA00022485"/>
    </source>
</evidence>
<dbReference type="NCBIfam" id="TIGR03904">
    <property type="entry name" value="SAM_YgiQ"/>
    <property type="match status" value="1"/>
</dbReference>
<accession>B2A7I9</accession>
<dbReference type="InterPro" id="IPR022946">
    <property type="entry name" value="UPF0313"/>
</dbReference>
<dbReference type="RefSeq" id="WP_012448553.1">
    <property type="nucleotide sequence ID" value="NC_010718.1"/>
</dbReference>
<organism evidence="9 10">
    <name type="scientific">Natranaerobius thermophilus (strain ATCC BAA-1301 / DSM 18059 / JW/NM-WN-LF)</name>
    <dbReference type="NCBI Taxonomy" id="457570"/>
    <lineage>
        <taxon>Bacteria</taxon>
        <taxon>Bacillati</taxon>
        <taxon>Bacillota</taxon>
        <taxon>Clostridia</taxon>
        <taxon>Natranaerobiales</taxon>
        <taxon>Natranaerobiaceae</taxon>
        <taxon>Natranaerobius</taxon>
    </lineage>
</organism>
<evidence type="ECO:0000259" key="8">
    <source>
        <dbReference type="PROSITE" id="PS51918"/>
    </source>
</evidence>
<comment type="similarity">
    <text evidence="6">Belongs to the UPF0313 family.</text>
</comment>
<feature type="compositionally biased region" description="Basic residues" evidence="7">
    <location>
        <begin position="609"/>
        <end position="620"/>
    </location>
</feature>
<feature type="binding site" evidence="6">
    <location>
        <position position="309"/>
    </location>
    <ligand>
        <name>[4Fe-4S] cluster</name>
        <dbReference type="ChEBI" id="CHEBI:49883"/>
        <note>4Fe-4S-S-AdoMet</note>
    </ligand>
</feature>
<dbReference type="InterPro" id="IPR023404">
    <property type="entry name" value="rSAM_horseshoe"/>
</dbReference>
<name>B2A7I9_NATTJ</name>
<dbReference type="GO" id="GO:0005506">
    <property type="term" value="F:iron ion binding"/>
    <property type="evidence" value="ECO:0007669"/>
    <property type="project" value="UniProtKB-UniRule"/>
</dbReference>
<keyword evidence="1 6" id="KW-0004">4Fe-4S</keyword>
<gene>
    <name evidence="9" type="ordered locus">Nther_2132</name>
</gene>
<dbReference type="eggNOG" id="COG1032">
    <property type="taxonomic scope" value="Bacteria"/>
</dbReference>
<evidence type="ECO:0000256" key="2">
    <source>
        <dbReference type="ARBA" id="ARBA00022691"/>
    </source>
</evidence>
<dbReference type="InParanoid" id="B2A7I9"/>
<dbReference type="Pfam" id="PF04055">
    <property type="entry name" value="Radical_SAM"/>
    <property type="match status" value="1"/>
</dbReference>
<evidence type="ECO:0000256" key="5">
    <source>
        <dbReference type="ARBA" id="ARBA00023014"/>
    </source>
</evidence>
<feature type="region of interest" description="Disordered" evidence="7">
    <location>
        <begin position="590"/>
        <end position="620"/>
    </location>
</feature>
<dbReference type="HAMAP" id="MF_01251">
    <property type="entry name" value="UPF0313"/>
    <property type="match status" value="1"/>
</dbReference>
<dbReference type="SUPFAM" id="SSF102114">
    <property type="entry name" value="Radical SAM enzymes"/>
    <property type="match status" value="1"/>
</dbReference>
<dbReference type="SFLD" id="SFLDS00029">
    <property type="entry name" value="Radical_SAM"/>
    <property type="match status" value="1"/>
</dbReference>
<dbReference type="EMBL" id="CP001034">
    <property type="protein sequence ID" value="ACB85698.1"/>
    <property type="molecule type" value="Genomic_DNA"/>
</dbReference>
<dbReference type="HOGENOM" id="CLU_018288_2_0_9"/>
<feature type="binding site" evidence="6">
    <location>
        <position position="313"/>
    </location>
    <ligand>
        <name>[4Fe-4S] cluster</name>
        <dbReference type="ChEBI" id="CHEBI:49883"/>
        <note>4Fe-4S-S-AdoMet</note>
    </ligand>
</feature>
<dbReference type="InterPro" id="IPR024560">
    <property type="entry name" value="UPF0313_C"/>
</dbReference>
<dbReference type="Pfam" id="PF11842">
    <property type="entry name" value="DUF3362"/>
    <property type="match status" value="1"/>
</dbReference>
<protein>
    <submittedName>
        <fullName evidence="9">Radical SAM domain protein</fullName>
    </submittedName>
</protein>
<evidence type="ECO:0000256" key="6">
    <source>
        <dbReference type="HAMAP-Rule" id="MF_01251"/>
    </source>
</evidence>
<reference evidence="9 10" key="2">
    <citation type="journal article" date="2011" name="J. Bacteriol.">
        <title>Complete genome sequence of the anaerobic, halophilic alkalithermophile Natranaerobius thermophilus JW/NM-WN-LF.</title>
        <authorList>
            <person name="Zhao B."/>
            <person name="Mesbah N.M."/>
            <person name="Dalin E."/>
            <person name="Goodwin L."/>
            <person name="Nolan M."/>
            <person name="Pitluck S."/>
            <person name="Chertkov O."/>
            <person name="Brettin T.S."/>
            <person name="Han J."/>
            <person name="Larimer F.W."/>
            <person name="Land M.L."/>
            <person name="Hauser L."/>
            <person name="Kyrpides N."/>
            <person name="Wiegel J."/>
        </authorList>
    </citation>
    <scope>NUCLEOTIDE SEQUENCE [LARGE SCALE GENOMIC DNA]</scope>
    <source>
        <strain evidence="10">ATCC BAA-1301 / DSM 18059 / JW/NM-WN-LF</strain>
    </source>
</reference>
<dbReference type="SMART" id="SM00729">
    <property type="entry name" value="Elp3"/>
    <property type="match status" value="1"/>
</dbReference>
<evidence type="ECO:0000256" key="4">
    <source>
        <dbReference type="ARBA" id="ARBA00023004"/>
    </source>
</evidence>
<keyword evidence="4 6" id="KW-0408">Iron</keyword>
<dbReference type="KEGG" id="nth:Nther_2132"/>
<feature type="domain" description="Radical SAM core" evidence="8">
    <location>
        <begin position="295"/>
        <end position="566"/>
    </location>
</feature>
<dbReference type="OrthoDB" id="9803479at2"/>
<feature type="binding site" evidence="6">
    <location>
        <position position="316"/>
    </location>
    <ligand>
        <name>[4Fe-4S] cluster</name>
        <dbReference type="ChEBI" id="CHEBI:49883"/>
        <note>4Fe-4S-S-AdoMet</note>
    </ligand>
</feature>
<evidence type="ECO:0000313" key="9">
    <source>
        <dbReference type="EMBL" id="ACB85698.1"/>
    </source>
</evidence>
<reference evidence="9 10" key="1">
    <citation type="submission" date="2008-04" db="EMBL/GenBank/DDBJ databases">
        <title>Complete sequence of chromosome of Natranaerobius thermophilus JW/NM-WN-LF.</title>
        <authorList>
            <consortium name="US DOE Joint Genome Institute"/>
            <person name="Copeland A."/>
            <person name="Lucas S."/>
            <person name="Lapidus A."/>
            <person name="Glavina del Rio T."/>
            <person name="Dalin E."/>
            <person name="Tice H."/>
            <person name="Bruce D."/>
            <person name="Goodwin L."/>
            <person name="Pitluck S."/>
            <person name="Chertkov O."/>
            <person name="Brettin T."/>
            <person name="Detter J.C."/>
            <person name="Han C."/>
            <person name="Kuske C.R."/>
            <person name="Schmutz J."/>
            <person name="Larimer F."/>
            <person name="Land M."/>
            <person name="Hauser L."/>
            <person name="Kyrpides N."/>
            <person name="Lykidis A."/>
            <person name="Mesbah N.M."/>
            <person name="Wiegel J."/>
        </authorList>
    </citation>
    <scope>NUCLEOTIDE SEQUENCE [LARGE SCALE GENOMIC DNA]</scope>
    <source>
        <strain evidence="10">ATCC BAA-1301 / DSM 18059 / JW/NM-WN-LF</strain>
    </source>
</reference>
<keyword evidence="3 6" id="KW-0479">Metal-binding</keyword>
<dbReference type="SFLD" id="SFLDG01069">
    <property type="entry name" value="UPF0313"/>
    <property type="match status" value="1"/>
</dbReference>
<dbReference type="PANTHER" id="PTHR32331">
    <property type="entry name" value="UPF0313 PROTEIN YGIQ"/>
    <property type="match status" value="1"/>
</dbReference>
<dbReference type="InterPro" id="IPR058240">
    <property type="entry name" value="rSAM_sf"/>
</dbReference>
<dbReference type="SFLD" id="SFLDG01082">
    <property type="entry name" value="B12-binding_domain_containing"/>
    <property type="match status" value="1"/>
</dbReference>
<dbReference type="Pfam" id="PF08497">
    <property type="entry name" value="Radical_SAM_N"/>
    <property type="match status" value="1"/>
</dbReference>
<keyword evidence="10" id="KW-1185">Reference proteome</keyword>
<comment type="cofactor">
    <cofactor evidence="6">
        <name>[4Fe-4S] cluster</name>
        <dbReference type="ChEBI" id="CHEBI:49883"/>
    </cofactor>
    <text evidence="6">Binds 1 [4Fe-4S] cluster. The cluster is coordinated with 3 cysteines and an exchangeable S-adenosyl-L-methionine.</text>
</comment>
<sequence length="620" mass="71409">MRQQFLPISKTDMEQRGWEQLDFIIISGDAYVDHPSFGVAIIGRLLESKGYRVGIISQPDWKDTQDFKRLGKPKLGFFISAGNIDSMVNHYTVAKKLRRKDAYSPGGKMGMRPDRASIVYSQKAREAYKKVPIILGGLEASLRRLSHYDYWENRVRRSILLDSRADLLVYGMGEKQVVEIAEALDSGLSISDLTFIKGTVYKCKDVDHVYQGELLPSFDEIIQSKETFAKSFMKQYTNTDPFNAVPLIEPYRHSNYVVQNPPPEPHTTRELDAIYLMPFTKNYHPIYEQMGGVPAIKEIKHSLVSSRGCFGGCSFCALHFHQGRIVQSRSTESILEEAQEMVQDPEFKGYIHDVGGPTANFRQKACQKQLKHGVCQDKNCLAPKPCSNLEVNHQDYLKLLRKLRNMEGVKKVFIRSGIRFDYLLYDDDDSFFEELCRHHVSGQLKVAPEHVSNRVLKKMNKPPHKVYEKFKNKYHAINEKFGMEQYLVPYFISSHPGSDLHDAIKLAEYVRDIGYNPQQVQDFYPTPGTLATCMYYTELDPRTMEPIYVAKSPHEKAMQRALIQYKNPKNYHLVYQALKQAGREDLIGYHDKALIKPKKKPNRASTKRENKKKNKRKQKG</sequence>
<dbReference type="InterPro" id="IPR006638">
    <property type="entry name" value="Elp3/MiaA/NifB-like_rSAM"/>
</dbReference>
<evidence type="ECO:0000256" key="3">
    <source>
        <dbReference type="ARBA" id="ARBA00022723"/>
    </source>
</evidence>
<dbReference type="InterPro" id="IPR007197">
    <property type="entry name" value="rSAM"/>
</dbReference>
<dbReference type="InterPro" id="IPR013704">
    <property type="entry name" value="UPF0313_N"/>
</dbReference>
<dbReference type="GO" id="GO:0003824">
    <property type="term" value="F:catalytic activity"/>
    <property type="evidence" value="ECO:0007669"/>
    <property type="project" value="InterPro"/>
</dbReference>
<keyword evidence="2 6" id="KW-0949">S-adenosyl-L-methionine</keyword>
<keyword evidence="5 6" id="KW-0411">Iron-sulfur</keyword>